<name>X0XIE5_9ZZZZ</name>
<sequence length="209" mass="23804">EEFIDRYPDLLRDFIEDEYFLTDQFLSYDRSKGSIIVSLKSEAIAGDVVESLEEIAQNEERLVISLAGNEIIKDTLWNYLIRIIFILPPCAIILVLLVFFLIIRSRKFTIMAVIPAGLAVLWTLGTIFWSGQKLNLVTVISPIFVLVMGSAYGLHYVSHFMDNIPRYSDRRQLTVETMRMVGTPIFLATITTMAGFASLAWTELPAMRQ</sequence>
<feature type="domain" description="SSD" evidence="7">
    <location>
        <begin position="108"/>
        <end position="209"/>
    </location>
</feature>
<evidence type="ECO:0000259" key="7">
    <source>
        <dbReference type="PROSITE" id="PS50156"/>
    </source>
</evidence>
<evidence type="ECO:0000256" key="1">
    <source>
        <dbReference type="ARBA" id="ARBA00004651"/>
    </source>
</evidence>
<organism evidence="8">
    <name type="scientific">marine sediment metagenome</name>
    <dbReference type="NCBI Taxonomy" id="412755"/>
    <lineage>
        <taxon>unclassified sequences</taxon>
        <taxon>metagenomes</taxon>
        <taxon>ecological metagenomes</taxon>
    </lineage>
</organism>
<gene>
    <name evidence="8" type="ORF">S01H1_81433</name>
</gene>
<feature type="non-terminal residue" evidence="8">
    <location>
        <position position="209"/>
    </location>
</feature>
<dbReference type="InterPro" id="IPR004869">
    <property type="entry name" value="MMPL_dom"/>
</dbReference>
<reference evidence="8" key="1">
    <citation type="journal article" date="2014" name="Front. Microbiol.">
        <title>High frequency of phylogenetically diverse reductive dehalogenase-homologous genes in deep subseafloor sedimentary metagenomes.</title>
        <authorList>
            <person name="Kawai M."/>
            <person name="Futagami T."/>
            <person name="Toyoda A."/>
            <person name="Takaki Y."/>
            <person name="Nishi S."/>
            <person name="Hori S."/>
            <person name="Arai W."/>
            <person name="Tsubouchi T."/>
            <person name="Morono Y."/>
            <person name="Uchiyama I."/>
            <person name="Ito T."/>
            <person name="Fujiyama A."/>
            <person name="Inagaki F."/>
            <person name="Takami H."/>
        </authorList>
    </citation>
    <scope>NUCLEOTIDE SEQUENCE</scope>
    <source>
        <strain evidence="8">Expedition CK06-06</strain>
    </source>
</reference>
<evidence type="ECO:0000313" key="8">
    <source>
        <dbReference type="EMBL" id="GAG42910.1"/>
    </source>
</evidence>
<keyword evidence="2" id="KW-1003">Cell membrane</keyword>
<dbReference type="InterPro" id="IPR050545">
    <property type="entry name" value="Mycobact_MmpL"/>
</dbReference>
<dbReference type="EMBL" id="BARS01055107">
    <property type="protein sequence ID" value="GAG42910.1"/>
    <property type="molecule type" value="Genomic_DNA"/>
</dbReference>
<comment type="caution">
    <text evidence="8">The sequence shown here is derived from an EMBL/GenBank/DDBJ whole genome shotgun (WGS) entry which is preliminary data.</text>
</comment>
<dbReference type="InterPro" id="IPR000731">
    <property type="entry name" value="SSD"/>
</dbReference>
<feature type="transmembrane region" description="Helical" evidence="6">
    <location>
        <begin position="110"/>
        <end position="130"/>
    </location>
</feature>
<evidence type="ECO:0000256" key="3">
    <source>
        <dbReference type="ARBA" id="ARBA00022692"/>
    </source>
</evidence>
<proteinExistence type="predicted"/>
<feature type="transmembrane region" description="Helical" evidence="6">
    <location>
        <begin position="136"/>
        <end position="157"/>
    </location>
</feature>
<evidence type="ECO:0000256" key="5">
    <source>
        <dbReference type="ARBA" id="ARBA00023136"/>
    </source>
</evidence>
<keyword evidence="4 6" id="KW-1133">Transmembrane helix</keyword>
<dbReference type="PANTHER" id="PTHR33406">
    <property type="entry name" value="MEMBRANE PROTEIN MJ1562-RELATED"/>
    <property type="match status" value="1"/>
</dbReference>
<dbReference type="Gene3D" id="1.20.1640.10">
    <property type="entry name" value="Multidrug efflux transporter AcrB transmembrane domain"/>
    <property type="match status" value="1"/>
</dbReference>
<dbReference type="PANTHER" id="PTHR33406:SF13">
    <property type="entry name" value="MEMBRANE PROTEIN YDFJ"/>
    <property type="match status" value="1"/>
</dbReference>
<evidence type="ECO:0000256" key="2">
    <source>
        <dbReference type="ARBA" id="ARBA00022475"/>
    </source>
</evidence>
<feature type="transmembrane region" description="Helical" evidence="6">
    <location>
        <begin position="178"/>
        <end position="201"/>
    </location>
</feature>
<dbReference type="Pfam" id="PF03176">
    <property type="entry name" value="MMPL"/>
    <property type="match status" value="1"/>
</dbReference>
<evidence type="ECO:0000256" key="4">
    <source>
        <dbReference type="ARBA" id="ARBA00022989"/>
    </source>
</evidence>
<keyword evidence="3 6" id="KW-0812">Transmembrane</keyword>
<comment type="subcellular location">
    <subcellularLocation>
        <location evidence="1">Cell membrane</location>
        <topology evidence="1">Multi-pass membrane protein</topology>
    </subcellularLocation>
</comment>
<dbReference type="AlphaFoldDB" id="X0XIE5"/>
<feature type="non-terminal residue" evidence="8">
    <location>
        <position position="1"/>
    </location>
</feature>
<dbReference type="SUPFAM" id="SSF82866">
    <property type="entry name" value="Multidrug efflux transporter AcrB transmembrane domain"/>
    <property type="match status" value="1"/>
</dbReference>
<evidence type="ECO:0000256" key="6">
    <source>
        <dbReference type="SAM" id="Phobius"/>
    </source>
</evidence>
<dbReference type="GO" id="GO:0005886">
    <property type="term" value="C:plasma membrane"/>
    <property type="evidence" value="ECO:0007669"/>
    <property type="project" value="UniProtKB-SubCell"/>
</dbReference>
<accession>X0XIE5</accession>
<feature type="transmembrane region" description="Helical" evidence="6">
    <location>
        <begin position="79"/>
        <end position="103"/>
    </location>
</feature>
<dbReference type="PROSITE" id="PS50156">
    <property type="entry name" value="SSD"/>
    <property type="match status" value="1"/>
</dbReference>
<protein>
    <recommendedName>
        <fullName evidence="7">SSD domain-containing protein</fullName>
    </recommendedName>
</protein>
<keyword evidence="5 6" id="KW-0472">Membrane</keyword>